<protein>
    <recommendedName>
        <fullName evidence="3">HNH endonuclease</fullName>
    </recommendedName>
</protein>
<sequence length="154" mass="19021">MIKKQCSYHSCSKILDDGVMFCPYHQAVYEKERKKRWNKYRKERMKDKYEAMCQSFYRSPTWDRKKEEVKGRCLHIDILEFYRTGKIVEGYAVHHIKELKDEWDLRLDYDNLIYLTKSNHARVHREYDKGFKEKKKMQTILLEIKMMFETEFNL</sequence>
<accession>A0A1M5TFL5</accession>
<organism evidence="1 2">
    <name type="scientific">Clostridium intestinale DSM 6191</name>
    <dbReference type="NCBI Taxonomy" id="1121320"/>
    <lineage>
        <taxon>Bacteria</taxon>
        <taxon>Bacillati</taxon>
        <taxon>Bacillota</taxon>
        <taxon>Clostridia</taxon>
        <taxon>Eubacteriales</taxon>
        <taxon>Clostridiaceae</taxon>
        <taxon>Clostridium</taxon>
    </lineage>
</organism>
<dbReference type="Proteomes" id="UP000184241">
    <property type="component" value="Unassembled WGS sequence"/>
</dbReference>
<evidence type="ECO:0008006" key="3">
    <source>
        <dbReference type="Google" id="ProtNLM"/>
    </source>
</evidence>
<dbReference type="RefSeq" id="WP_073015899.1">
    <property type="nucleotide sequence ID" value="NZ_FQXU01000003.1"/>
</dbReference>
<gene>
    <name evidence="1" type="ORF">SAMN02745941_00200</name>
</gene>
<proteinExistence type="predicted"/>
<name>A0A1M5TFL5_9CLOT</name>
<evidence type="ECO:0000313" key="2">
    <source>
        <dbReference type="Proteomes" id="UP000184241"/>
    </source>
</evidence>
<dbReference type="EMBL" id="FQXU01000003">
    <property type="protein sequence ID" value="SHH49504.1"/>
    <property type="molecule type" value="Genomic_DNA"/>
</dbReference>
<evidence type="ECO:0000313" key="1">
    <source>
        <dbReference type="EMBL" id="SHH49504.1"/>
    </source>
</evidence>
<dbReference type="AlphaFoldDB" id="A0A1M5TFL5"/>
<reference evidence="1 2" key="1">
    <citation type="submission" date="2016-11" db="EMBL/GenBank/DDBJ databases">
        <authorList>
            <person name="Jaros S."/>
            <person name="Januszkiewicz K."/>
            <person name="Wedrychowicz H."/>
        </authorList>
    </citation>
    <scope>NUCLEOTIDE SEQUENCE [LARGE SCALE GENOMIC DNA]</scope>
    <source>
        <strain evidence="1 2">DSM 6191</strain>
    </source>
</reference>